<gene>
    <name evidence="1" type="ORF">EVAR_67453_1</name>
</gene>
<dbReference type="OrthoDB" id="8194935at2759"/>
<organism evidence="1 2">
    <name type="scientific">Eumeta variegata</name>
    <name type="common">Bagworm moth</name>
    <name type="synonym">Eumeta japonica</name>
    <dbReference type="NCBI Taxonomy" id="151549"/>
    <lineage>
        <taxon>Eukaryota</taxon>
        <taxon>Metazoa</taxon>
        <taxon>Ecdysozoa</taxon>
        <taxon>Arthropoda</taxon>
        <taxon>Hexapoda</taxon>
        <taxon>Insecta</taxon>
        <taxon>Pterygota</taxon>
        <taxon>Neoptera</taxon>
        <taxon>Endopterygota</taxon>
        <taxon>Lepidoptera</taxon>
        <taxon>Glossata</taxon>
        <taxon>Ditrysia</taxon>
        <taxon>Tineoidea</taxon>
        <taxon>Psychidae</taxon>
        <taxon>Oiketicinae</taxon>
        <taxon>Eumeta</taxon>
    </lineage>
</organism>
<evidence type="ECO:0000313" key="1">
    <source>
        <dbReference type="EMBL" id="GBP06896.1"/>
    </source>
</evidence>
<dbReference type="STRING" id="151549.A0A4C1SY62"/>
<dbReference type="PANTHER" id="PTHR47331">
    <property type="entry name" value="PHD-TYPE DOMAIN-CONTAINING PROTEIN"/>
    <property type="match status" value="1"/>
</dbReference>
<dbReference type="AlphaFoldDB" id="A0A4C1SY62"/>
<dbReference type="Gene3D" id="3.30.420.10">
    <property type="entry name" value="Ribonuclease H-like superfamily/Ribonuclease H"/>
    <property type="match status" value="1"/>
</dbReference>
<evidence type="ECO:0008006" key="3">
    <source>
        <dbReference type="Google" id="ProtNLM"/>
    </source>
</evidence>
<keyword evidence="2" id="KW-1185">Reference proteome</keyword>
<dbReference type="PANTHER" id="PTHR47331:SF1">
    <property type="entry name" value="GAG-LIKE PROTEIN"/>
    <property type="match status" value="1"/>
</dbReference>
<accession>A0A4C1SY62</accession>
<sequence length="126" mass="13924">MLSANGPLPPERCNLSPRFQTTGMDFAGPFELKTSPLRKSSTIKAYVCVFVCFSVKAVHLELCSDLTSAAFQAAFARFVSRRGLPKKVMSDNGKNFLGASRAFELEFKEFVNNVAQDISEIPNLRV</sequence>
<dbReference type="InterPro" id="IPR012337">
    <property type="entry name" value="RNaseH-like_sf"/>
</dbReference>
<dbReference type="EMBL" id="BGZK01004104">
    <property type="protein sequence ID" value="GBP06896.1"/>
    <property type="molecule type" value="Genomic_DNA"/>
</dbReference>
<name>A0A4C1SY62_EUMVA</name>
<evidence type="ECO:0000313" key="2">
    <source>
        <dbReference type="Proteomes" id="UP000299102"/>
    </source>
</evidence>
<dbReference type="SUPFAM" id="SSF53098">
    <property type="entry name" value="Ribonuclease H-like"/>
    <property type="match status" value="1"/>
</dbReference>
<comment type="caution">
    <text evidence="1">The sequence shown here is derived from an EMBL/GenBank/DDBJ whole genome shotgun (WGS) entry which is preliminary data.</text>
</comment>
<reference evidence="1 2" key="1">
    <citation type="journal article" date="2019" name="Commun. Biol.">
        <title>The bagworm genome reveals a unique fibroin gene that provides high tensile strength.</title>
        <authorList>
            <person name="Kono N."/>
            <person name="Nakamura H."/>
            <person name="Ohtoshi R."/>
            <person name="Tomita M."/>
            <person name="Numata K."/>
            <person name="Arakawa K."/>
        </authorList>
    </citation>
    <scope>NUCLEOTIDE SEQUENCE [LARGE SCALE GENOMIC DNA]</scope>
</reference>
<dbReference type="Proteomes" id="UP000299102">
    <property type="component" value="Unassembled WGS sequence"/>
</dbReference>
<proteinExistence type="predicted"/>
<dbReference type="InterPro" id="IPR036397">
    <property type="entry name" value="RNaseH_sf"/>
</dbReference>
<dbReference type="GO" id="GO:0003676">
    <property type="term" value="F:nucleic acid binding"/>
    <property type="evidence" value="ECO:0007669"/>
    <property type="project" value="InterPro"/>
</dbReference>
<protein>
    <recommendedName>
        <fullName evidence="3">Integrase catalytic domain-containing protein</fullName>
    </recommendedName>
</protein>